<dbReference type="SUPFAM" id="SSF56349">
    <property type="entry name" value="DNA breaking-rejoining enzymes"/>
    <property type="match status" value="1"/>
</dbReference>
<dbReference type="InterPro" id="IPR044068">
    <property type="entry name" value="CB"/>
</dbReference>
<evidence type="ECO:0000256" key="4">
    <source>
        <dbReference type="ARBA" id="ARBA00023172"/>
    </source>
</evidence>
<feature type="domain" description="Core-binding (CB)" evidence="7">
    <location>
        <begin position="116"/>
        <end position="195"/>
    </location>
</feature>
<protein>
    <submittedName>
        <fullName evidence="8">Integrase family protein</fullName>
    </submittedName>
</protein>
<evidence type="ECO:0000259" key="6">
    <source>
        <dbReference type="PROSITE" id="PS51898"/>
    </source>
</evidence>
<dbReference type="InterPro" id="IPR002104">
    <property type="entry name" value="Integrase_catalytic"/>
</dbReference>
<dbReference type="PROSITE" id="PS51900">
    <property type="entry name" value="CB"/>
    <property type="match status" value="1"/>
</dbReference>
<dbReference type="GO" id="GO:0006310">
    <property type="term" value="P:DNA recombination"/>
    <property type="evidence" value="ECO:0007669"/>
    <property type="project" value="UniProtKB-KW"/>
</dbReference>
<proteinExistence type="inferred from homology"/>
<dbReference type="InterPro" id="IPR013762">
    <property type="entry name" value="Integrase-like_cat_sf"/>
</dbReference>
<organism evidence="8">
    <name type="scientific">Thiomonas intermedia (strain K12)</name>
    <name type="common">Thiobacillus intermedius</name>
    <dbReference type="NCBI Taxonomy" id="75379"/>
    <lineage>
        <taxon>Bacteria</taxon>
        <taxon>Pseudomonadati</taxon>
        <taxon>Pseudomonadota</taxon>
        <taxon>Betaproteobacteria</taxon>
        <taxon>Burkholderiales</taxon>
        <taxon>Thiomonas</taxon>
    </lineage>
</organism>
<evidence type="ECO:0000259" key="7">
    <source>
        <dbReference type="PROSITE" id="PS51900"/>
    </source>
</evidence>
<dbReference type="AlphaFoldDB" id="D5X2F7"/>
<keyword evidence="3 5" id="KW-0238">DNA-binding</keyword>
<dbReference type="PROSITE" id="PS51898">
    <property type="entry name" value="TYR_RECOMBINASE"/>
    <property type="match status" value="1"/>
</dbReference>
<comment type="similarity">
    <text evidence="1">Belongs to the 'phage' integrase family.</text>
</comment>
<dbReference type="eggNOG" id="COG0582">
    <property type="taxonomic scope" value="Bacteria"/>
</dbReference>
<evidence type="ECO:0000256" key="2">
    <source>
        <dbReference type="ARBA" id="ARBA00022908"/>
    </source>
</evidence>
<evidence type="ECO:0000313" key="8">
    <source>
        <dbReference type="EMBL" id="ADG31290.1"/>
    </source>
</evidence>
<dbReference type="InterPro" id="IPR050090">
    <property type="entry name" value="Tyrosine_recombinase_XerCD"/>
</dbReference>
<gene>
    <name evidence="8" type="ordered locus">Tint_1927</name>
</gene>
<dbReference type="KEGG" id="tin:Tint_1927"/>
<dbReference type="InterPro" id="IPR010998">
    <property type="entry name" value="Integrase_recombinase_N"/>
</dbReference>
<reference evidence="8" key="1">
    <citation type="submission" date="2010-04" db="EMBL/GenBank/DDBJ databases">
        <title>Complete sequence of Thiomonas intermedia K12.</title>
        <authorList>
            <consortium name="US DOE Joint Genome Institute"/>
            <person name="Lucas S."/>
            <person name="Copeland A."/>
            <person name="Lapidus A."/>
            <person name="Cheng J.-F."/>
            <person name="Bruce D."/>
            <person name="Goodwin L."/>
            <person name="Pitluck S."/>
            <person name="Davenport K."/>
            <person name="Detter J.C."/>
            <person name="Han C."/>
            <person name="Tapia R."/>
            <person name="Land M."/>
            <person name="Hauser L."/>
            <person name="Kyrpides N."/>
            <person name="Ovchinnikova G."/>
            <person name="Kerfeld C.A."/>
            <person name="Cannon G.C."/>
            <person name="Heinhorst S."/>
            <person name="Woyke T."/>
        </authorList>
    </citation>
    <scope>NUCLEOTIDE SEQUENCE [LARGE SCALE GENOMIC DNA]</scope>
    <source>
        <strain evidence="8">K12</strain>
    </source>
</reference>
<accession>D5X2F7</accession>
<dbReference type="Pfam" id="PF20172">
    <property type="entry name" value="DUF6538"/>
    <property type="match status" value="1"/>
</dbReference>
<name>D5X2F7_THIK1</name>
<dbReference type="InterPro" id="IPR011010">
    <property type="entry name" value="DNA_brk_join_enz"/>
</dbReference>
<dbReference type="HOGENOM" id="CLU_631552_0_0_4"/>
<dbReference type="PANTHER" id="PTHR30349">
    <property type="entry name" value="PHAGE INTEGRASE-RELATED"/>
    <property type="match status" value="1"/>
</dbReference>
<dbReference type="EMBL" id="CP002021">
    <property type="protein sequence ID" value="ADG31290.1"/>
    <property type="molecule type" value="Genomic_DNA"/>
</dbReference>
<feature type="domain" description="Tyr recombinase" evidence="6">
    <location>
        <begin position="218"/>
        <end position="420"/>
    </location>
</feature>
<dbReference type="PANTHER" id="PTHR30349:SF41">
    <property type="entry name" value="INTEGRASE_RECOMBINASE PROTEIN MJ0367-RELATED"/>
    <property type="match status" value="1"/>
</dbReference>
<dbReference type="Gene3D" id="1.10.150.130">
    <property type="match status" value="1"/>
</dbReference>
<evidence type="ECO:0000256" key="3">
    <source>
        <dbReference type="ARBA" id="ARBA00023125"/>
    </source>
</evidence>
<dbReference type="Pfam" id="PF00589">
    <property type="entry name" value="Phage_integrase"/>
    <property type="match status" value="1"/>
</dbReference>
<keyword evidence="4" id="KW-0233">DNA recombination</keyword>
<dbReference type="Gene3D" id="1.10.443.10">
    <property type="entry name" value="Intergrase catalytic core"/>
    <property type="match status" value="1"/>
</dbReference>
<evidence type="ECO:0000256" key="5">
    <source>
        <dbReference type="PROSITE-ProRule" id="PRU01248"/>
    </source>
</evidence>
<sequence length="434" mass="47484">MVYMTQQRGAYYFQMRVPRKHRGEYGELIRVALRTSDREVARVLAMGLAAQWLAKFSGLSIPVVPGGSAFSLVQEAALVSGAPLVSVPQGAGGISPAGPTPPLEGGSPALPVPEDQTFHALFEYWCKLNPNRPQRTVVEFRATADAFDTFAKLPAARVGRRNVAAYRDSLLASSLHPKKVTKKLGHLSAIMQAAVDAGLQENNPFRGLRVPRQEGQSVGRRPFNAQELDAVFASPVYGKGLRPRGAGGEACAWLPALGLLTGCRLEELCQLRVRDVEADPVHGLLIHIRPDGLTARVKNNASIRVVPVHAELLRIGFGRYVDGLRTAGGEWLFPALTVDRFGKRSGNWSKWWGRYLRHAQGCGIADRTLVFHAFRHTFKTLCRAARIPEDVHDALTGHSNGQVGRHYGNMPVDVLVKAMATIELPVRLPLINKD</sequence>
<evidence type="ECO:0000256" key="1">
    <source>
        <dbReference type="ARBA" id="ARBA00008857"/>
    </source>
</evidence>
<dbReference type="GO" id="GO:0003677">
    <property type="term" value="F:DNA binding"/>
    <property type="evidence" value="ECO:0007669"/>
    <property type="project" value="UniProtKB-UniRule"/>
</dbReference>
<dbReference type="CDD" id="cd01184">
    <property type="entry name" value="INT_C_like_1"/>
    <property type="match status" value="1"/>
</dbReference>
<dbReference type="GO" id="GO:0015074">
    <property type="term" value="P:DNA integration"/>
    <property type="evidence" value="ECO:0007669"/>
    <property type="project" value="UniProtKB-KW"/>
</dbReference>
<dbReference type="BioCyc" id="TINT75379:TINT_RS16695-MONOMER"/>
<keyword evidence="2" id="KW-0229">DNA integration</keyword>
<dbReference type="InterPro" id="IPR046668">
    <property type="entry name" value="DUF6538"/>
</dbReference>